<gene>
    <name evidence="1" type="ORF">OSB_13920</name>
</gene>
<evidence type="ECO:0000313" key="1">
    <source>
        <dbReference type="EMBL" id="AKS45944.1"/>
    </source>
</evidence>
<protein>
    <submittedName>
        <fullName evidence="1">Outer membrane protein (OmpH-like)</fullName>
    </submittedName>
</protein>
<dbReference type="SMART" id="SM00935">
    <property type="entry name" value="OmpH"/>
    <property type="match status" value="1"/>
</dbReference>
<dbReference type="RefSeq" id="WP_049834283.1">
    <property type="nucleotide sequence ID" value="NZ_CP012160.1"/>
</dbReference>
<dbReference type="KEGG" id="otm:OSB_13920"/>
<dbReference type="SUPFAM" id="SSF111384">
    <property type="entry name" value="OmpH-like"/>
    <property type="match status" value="1"/>
</dbReference>
<dbReference type="InterPro" id="IPR005632">
    <property type="entry name" value="Chaperone_Skp"/>
</dbReference>
<sequence length="211" mass="22845">MRLWATISVSRLLAVFALALLSGSGSAQQAVDPSVFEVPTVQVAPTILTVDIEQLFIQSQFGQRVGQSYAQGREALATENGRIAQALREDELALAAQRSEMDVAVFREEAVAFDEKAQAIRRAQDAKERELEEALSLGRDQFLSVTRPILGELMVERGAFAILDRRSVLLSLGSIDVTENAIARIDAAIGDGSQITLETAPDSTTDDTPEN</sequence>
<organism evidence="1 2">
    <name type="scientific">Octadecabacter temperatus</name>
    <dbReference type="NCBI Taxonomy" id="1458307"/>
    <lineage>
        <taxon>Bacteria</taxon>
        <taxon>Pseudomonadati</taxon>
        <taxon>Pseudomonadota</taxon>
        <taxon>Alphaproteobacteria</taxon>
        <taxon>Rhodobacterales</taxon>
        <taxon>Roseobacteraceae</taxon>
        <taxon>Octadecabacter</taxon>
    </lineage>
</organism>
<dbReference type="STRING" id="1458307.OSB_13920"/>
<dbReference type="GO" id="GO:0051082">
    <property type="term" value="F:unfolded protein binding"/>
    <property type="evidence" value="ECO:0007669"/>
    <property type="project" value="InterPro"/>
</dbReference>
<keyword evidence="2" id="KW-1185">Reference proteome</keyword>
<accession>A0A0K0Y4Q8</accession>
<dbReference type="AlphaFoldDB" id="A0A0K0Y4Q8"/>
<dbReference type="Proteomes" id="UP000067444">
    <property type="component" value="Chromosome"/>
</dbReference>
<dbReference type="EMBL" id="CP012160">
    <property type="protein sequence ID" value="AKS45944.1"/>
    <property type="molecule type" value="Genomic_DNA"/>
</dbReference>
<dbReference type="Pfam" id="PF03938">
    <property type="entry name" value="OmpH"/>
    <property type="match status" value="1"/>
</dbReference>
<dbReference type="InterPro" id="IPR024930">
    <property type="entry name" value="Skp_dom_sf"/>
</dbReference>
<name>A0A0K0Y4Q8_9RHOB</name>
<proteinExistence type="predicted"/>
<dbReference type="OrthoDB" id="7868372at2"/>
<evidence type="ECO:0000313" key="2">
    <source>
        <dbReference type="Proteomes" id="UP000067444"/>
    </source>
</evidence>
<dbReference type="Gene3D" id="3.30.910.20">
    <property type="entry name" value="Skp domain"/>
    <property type="match status" value="1"/>
</dbReference>
<reference evidence="1 2" key="1">
    <citation type="journal article" date="2015" name="Genome Announc.">
        <title>Closed Genome Sequence of Octadecabacter temperatus SB1, the First Mesophilic Species of the Genus Octadecabacter.</title>
        <authorList>
            <person name="Voget S."/>
            <person name="Billerbeck S."/>
            <person name="Simon M."/>
            <person name="Daniel R."/>
        </authorList>
    </citation>
    <scope>NUCLEOTIDE SEQUENCE [LARGE SCALE GENOMIC DNA]</scope>
    <source>
        <strain evidence="1 2">SB1</strain>
    </source>
</reference>